<dbReference type="PIRSF" id="PIRSF005053">
    <property type="entry name" value="RNA_pol_F_arch"/>
    <property type="match status" value="1"/>
</dbReference>
<dbReference type="SUPFAM" id="SSF47819">
    <property type="entry name" value="HRDC-like"/>
    <property type="match status" value="1"/>
</dbReference>
<organism evidence="2 3">
    <name type="scientific">Methanonatronarchaeum thermophilum</name>
    <dbReference type="NCBI Taxonomy" id="1927129"/>
    <lineage>
        <taxon>Archaea</taxon>
        <taxon>Methanobacteriati</taxon>
        <taxon>Methanobacteriota</taxon>
        <taxon>Methanonatronarchaeia</taxon>
        <taxon>Methanonatronarchaeales</taxon>
        <taxon>Methanonatronarchaeaceae</taxon>
        <taxon>Methanonatronarchaeum</taxon>
    </lineage>
</organism>
<accession>A0A1Y3GD42</accession>
<keyword evidence="1" id="KW-0808">Transferase</keyword>
<dbReference type="HAMAP" id="MF_00864">
    <property type="entry name" value="RNApol_arch_Rpo4"/>
    <property type="match status" value="1"/>
</dbReference>
<keyword evidence="1" id="KW-0804">Transcription</keyword>
<comment type="caution">
    <text evidence="2">The sequence shown here is derived from an EMBL/GenBank/DDBJ whole genome shotgun (WGS) entry which is preliminary data.</text>
</comment>
<comment type="similarity">
    <text evidence="1">Belongs to the eukaryotic RPB4 RNA polymerase subunit family.</text>
</comment>
<dbReference type="GO" id="GO:0000428">
    <property type="term" value="C:DNA-directed RNA polymerase complex"/>
    <property type="evidence" value="ECO:0007669"/>
    <property type="project" value="UniProtKB-KW"/>
</dbReference>
<gene>
    <name evidence="1" type="primary">rpo4</name>
    <name evidence="1" type="synonym">rpoF</name>
    <name evidence="2" type="ORF">AMET1_0051</name>
</gene>
<dbReference type="Gene3D" id="1.10.150.80">
    <property type="entry name" value="HRDC domain"/>
    <property type="match status" value="1"/>
</dbReference>
<dbReference type="InterPro" id="IPR005574">
    <property type="entry name" value="Rpb4/RPC9"/>
</dbReference>
<dbReference type="EMBL" id="MRZU01000002">
    <property type="protein sequence ID" value="OUJ19382.1"/>
    <property type="molecule type" value="Genomic_DNA"/>
</dbReference>
<proteinExistence type="inferred from homology"/>
<evidence type="ECO:0000313" key="3">
    <source>
        <dbReference type="Proteomes" id="UP000195137"/>
    </source>
</evidence>
<sequence>MVKEVLKDNPITISEVSEILTNEITQRKEDEKRIGYAQRRSFDHVQKFSKTNPEQAKKLRKELLEHEKVTPELAVKLTDLMPKEKKQIRAIYAKERFALDTEVIEQIQEIINKYR</sequence>
<dbReference type="Proteomes" id="UP000195137">
    <property type="component" value="Unassembled WGS sequence"/>
</dbReference>
<dbReference type="GO" id="GO:0005737">
    <property type="term" value="C:cytoplasm"/>
    <property type="evidence" value="ECO:0007669"/>
    <property type="project" value="UniProtKB-SubCell"/>
</dbReference>
<evidence type="ECO:0000256" key="1">
    <source>
        <dbReference type="HAMAP-Rule" id="MF_00864"/>
    </source>
</evidence>
<dbReference type="RefSeq" id="WP_086636483.1">
    <property type="nucleotide sequence ID" value="NZ_MRZU01000002.1"/>
</dbReference>
<dbReference type="GO" id="GO:0006352">
    <property type="term" value="P:DNA-templated transcription initiation"/>
    <property type="evidence" value="ECO:0007669"/>
    <property type="project" value="InterPro"/>
</dbReference>
<protein>
    <recommendedName>
        <fullName evidence="1">DNA-directed RNA polymerase subunit Rpo4</fullName>
        <ecNumber evidence="1">2.7.7.6</ecNumber>
    </recommendedName>
    <alternativeName>
        <fullName evidence="1">DNA-directed RNA polymerase subunit F</fullName>
    </alternativeName>
</protein>
<dbReference type="InterPro" id="IPR010924">
    <property type="entry name" value="Rpo4"/>
</dbReference>
<keyword evidence="1" id="KW-0548">Nucleotidyltransferase</keyword>
<dbReference type="InterPro" id="IPR044876">
    <property type="entry name" value="HRDC_dom_sf"/>
</dbReference>
<dbReference type="PANTHER" id="PTHR39646">
    <property type="entry name" value="RNA POLYMERASE RPB4"/>
    <property type="match status" value="1"/>
</dbReference>
<keyword evidence="1" id="KW-0963">Cytoplasm</keyword>
<dbReference type="PANTHER" id="PTHR39646:SF1">
    <property type="entry name" value="DNA-DIRECTED RNA POLYMERASE SUBUNIT RPO4"/>
    <property type="match status" value="1"/>
</dbReference>
<dbReference type="EC" id="2.7.7.6" evidence="1"/>
<comment type="subunit">
    <text evidence="1">Part of the RNA polymerase complex. Forms a stalk with Rpo7 that extends from the main structure.</text>
</comment>
<keyword evidence="1 2" id="KW-0240">DNA-directed RNA polymerase</keyword>
<dbReference type="Pfam" id="PF03874">
    <property type="entry name" value="RNA_pol_Rpb4"/>
    <property type="match status" value="1"/>
</dbReference>
<comment type="catalytic activity">
    <reaction evidence="1">
        <text>RNA(n) + a ribonucleoside 5'-triphosphate = RNA(n+1) + diphosphate</text>
        <dbReference type="Rhea" id="RHEA:21248"/>
        <dbReference type="Rhea" id="RHEA-COMP:14527"/>
        <dbReference type="Rhea" id="RHEA-COMP:17342"/>
        <dbReference type="ChEBI" id="CHEBI:33019"/>
        <dbReference type="ChEBI" id="CHEBI:61557"/>
        <dbReference type="ChEBI" id="CHEBI:140395"/>
        <dbReference type="EC" id="2.7.7.6"/>
    </reaction>
</comment>
<evidence type="ECO:0000313" key="2">
    <source>
        <dbReference type="EMBL" id="OUJ19382.1"/>
    </source>
</evidence>
<dbReference type="GO" id="GO:0003899">
    <property type="term" value="F:DNA-directed RNA polymerase activity"/>
    <property type="evidence" value="ECO:0007669"/>
    <property type="project" value="UniProtKB-UniRule"/>
</dbReference>
<comment type="function">
    <text evidence="1">DNA-dependent RNA polymerase (RNAP) catalyzes the transcription of DNA into RNA using the four ribonucleoside triphosphates as substrates. This subunit is less well bound than the others.</text>
</comment>
<dbReference type="OrthoDB" id="25158at2157"/>
<dbReference type="AlphaFoldDB" id="A0A1Y3GD42"/>
<dbReference type="GO" id="GO:0000166">
    <property type="term" value="F:nucleotide binding"/>
    <property type="evidence" value="ECO:0007669"/>
    <property type="project" value="InterPro"/>
</dbReference>
<dbReference type="Gene3D" id="6.10.140.10">
    <property type="match status" value="1"/>
</dbReference>
<name>A0A1Y3GD42_9EURY</name>
<reference evidence="2 3" key="1">
    <citation type="submission" date="2016-12" db="EMBL/GenBank/DDBJ databases">
        <title>Discovery of methanogenic haloarchaea.</title>
        <authorList>
            <person name="Sorokin D.Y."/>
            <person name="Makarova K.S."/>
            <person name="Abbas B."/>
            <person name="Ferrer M."/>
            <person name="Golyshin P.N."/>
        </authorList>
    </citation>
    <scope>NUCLEOTIDE SEQUENCE [LARGE SCALE GENOMIC DNA]</scope>
    <source>
        <strain evidence="2">AMET1</strain>
    </source>
</reference>
<keyword evidence="3" id="KW-1185">Reference proteome</keyword>
<dbReference type="InterPro" id="IPR010997">
    <property type="entry name" value="HRDC-like_sf"/>
</dbReference>
<comment type="subcellular location">
    <subcellularLocation>
        <location evidence="1">Cytoplasm</location>
    </subcellularLocation>
</comment>